<proteinExistence type="predicted"/>
<sequence length="219" mass="25539">MKWDEYPEKFWHCRIQINGVRNNEDAFLSDATIQLVREQIVEPWMQHRPFNVGGVVIRNSSQIKKINIVQTSQPCSFYAELRENWRRELEIETGILIGLSPIDERCTPFGEETAKDYTHELLFSLKAETDLLNAETDLLTPDEEVEYQIEEQDWYAPSLPATKEIAKEEIERLKNEVDIVIVTATNVEIEAVMRLLKPFPRRKNSYFLSASCFIPKNCT</sequence>
<gene>
    <name evidence="1" type="ORF">ACE1CC_00270</name>
</gene>
<dbReference type="Proteomes" id="UP001576774">
    <property type="component" value="Unassembled WGS sequence"/>
</dbReference>
<name>A0ABV4WXS1_9CYAN</name>
<reference evidence="1 2" key="1">
    <citation type="submission" date="2024-09" db="EMBL/GenBank/DDBJ databases">
        <title>Floridaenema gen nov. (Aerosakkonemataceae, Aerosakkonematales ord. nov., Cyanobacteria) from benthic tropical and subtropical fresh waters, with the description of four new species.</title>
        <authorList>
            <person name="Moretto J.A."/>
            <person name="Berthold D.E."/>
            <person name="Lefler F.W."/>
            <person name="Huang I.-S."/>
            <person name="Laughinghouse H. IV."/>
        </authorList>
    </citation>
    <scope>NUCLEOTIDE SEQUENCE [LARGE SCALE GENOMIC DNA]</scope>
    <source>
        <strain evidence="1 2">BLCC-F46</strain>
    </source>
</reference>
<protein>
    <submittedName>
        <fullName evidence="1">Uncharacterized protein</fullName>
    </submittedName>
</protein>
<dbReference type="EMBL" id="JBHFNQ010000003">
    <property type="protein sequence ID" value="MFB2875305.1"/>
    <property type="molecule type" value="Genomic_DNA"/>
</dbReference>
<organism evidence="1 2">
    <name type="scientific">Floridaenema aerugineum BLCC-F46</name>
    <dbReference type="NCBI Taxonomy" id="3153654"/>
    <lineage>
        <taxon>Bacteria</taxon>
        <taxon>Bacillati</taxon>
        <taxon>Cyanobacteriota</taxon>
        <taxon>Cyanophyceae</taxon>
        <taxon>Oscillatoriophycideae</taxon>
        <taxon>Aerosakkonematales</taxon>
        <taxon>Aerosakkonemataceae</taxon>
        <taxon>Floridanema</taxon>
        <taxon>Floridanema aerugineum</taxon>
    </lineage>
</organism>
<dbReference type="RefSeq" id="WP_413268472.1">
    <property type="nucleotide sequence ID" value="NZ_JBHFNQ010000003.1"/>
</dbReference>
<comment type="caution">
    <text evidence="1">The sequence shown here is derived from an EMBL/GenBank/DDBJ whole genome shotgun (WGS) entry which is preliminary data.</text>
</comment>
<evidence type="ECO:0000313" key="1">
    <source>
        <dbReference type="EMBL" id="MFB2875305.1"/>
    </source>
</evidence>
<keyword evidence="2" id="KW-1185">Reference proteome</keyword>
<evidence type="ECO:0000313" key="2">
    <source>
        <dbReference type="Proteomes" id="UP001576774"/>
    </source>
</evidence>
<accession>A0ABV4WXS1</accession>